<keyword evidence="2" id="KW-0472">Membrane</keyword>
<keyword evidence="2" id="KW-1133">Transmembrane helix</keyword>
<protein>
    <submittedName>
        <fullName evidence="3">Uncharacterized protein</fullName>
    </submittedName>
</protein>
<evidence type="ECO:0000256" key="1">
    <source>
        <dbReference type="SAM" id="MobiDB-lite"/>
    </source>
</evidence>
<keyword evidence="2" id="KW-0812">Transmembrane</keyword>
<feature type="region of interest" description="Disordered" evidence="1">
    <location>
        <begin position="165"/>
        <end position="189"/>
    </location>
</feature>
<dbReference type="AlphaFoldDB" id="A0A2G8SR60"/>
<dbReference type="OrthoDB" id="2802082at2759"/>
<sequence>MSSSGSRTHVFAKRDTVLGPPLIAGIVVVAVGFNLVVALSWCVFRQRKKLKEAKSRKAGTSAPVDCEKYETSAAFVSSTKAKPAAPRPKAKGDAHRAPAGGASYYELIRSLQQPAIQPSTRSQSSPIRLSPGPPRGSPDSAKLKQFILRPQDMKNLDGVSFYPKTKHHHTARRSANLGVPPRAGQRRPHSISAETASVYSAASAPLDLHEDLSHPRSTFTLEPIPASAPPWVIDLPKPPTSAVLTDTAAVEFEIPLPSPTTSTSECSQAIVEKPTRNASRPSLSAFSPIALPNGSTPSLVRARANSNPSTPPQIRWLTKGAAKDAANDTAPSPTPSKRPNSISSLSTLFSLHENARAPSVPPVTVAPLNVQRRSNGSRWGSVDMTRGSAPLVSPTLRPSTASAVGQVNAPPALPRRSSKRRAPPPSGKHLRR</sequence>
<feature type="compositionally biased region" description="Polar residues" evidence="1">
    <location>
        <begin position="115"/>
        <end position="127"/>
    </location>
</feature>
<evidence type="ECO:0000256" key="2">
    <source>
        <dbReference type="SAM" id="Phobius"/>
    </source>
</evidence>
<feature type="compositionally biased region" description="Polar residues" evidence="1">
    <location>
        <begin position="329"/>
        <end position="342"/>
    </location>
</feature>
<feature type="region of interest" description="Disordered" evidence="1">
    <location>
        <begin position="77"/>
        <end position="98"/>
    </location>
</feature>
<feature type="compositionally biased region" description="Polar residues" evidence="1">
    <location>
        <begin position="396"/>
        <end position="405"/>
    </location>
</feature>
<dbReference type="EMBL" id="AYKW01000002">
    <property type="protein sequence ID" value="PIL36203.1"/>
    <property type="molecule type" value="Genomic_DNA"/>
</dbReference>
<organism evidence="3 4">
    <name type="scientific">Ganoderma sinense ZZ0214-1</name>
    <dbReference type="NCBI Taxonomy" id="1077348"/>
    <lineage>
        <taxon>Eukaryota</taxon>
        <taxon>Fungi</taxon>
        <taxon>Dikarya</taxon>
        <taxon>Basidiomycota</taxon>
        <taxon>Agaricomycotina</taxon>
        <taxon>Agaricomycetes</taxon>
        <taxon>Polyporales</taxon>
        <taxon>Polyporaceae</taxon>
        <taxon>Ganoderma</taxon>
    </lineage>
</organism>
<evidence type="ECO:0000313" key="3">
    <source>
        <dbReference type="EMBL" id="PIL36203.1"/>
    </source>
</evidence>
<proteinExistence type="predicted"/>
<feature type="region of interest" description="Disordered" evidence="1">
    <location>
        <begin position="115"/>
        <end position="141"/>
    </location>
</feature>
<feature type="region of interest" description="Disordered" evidence="1">
    <location>
        <begin position="358"/>
        <end position="432"/>
    </location>
</feature>
<accession>A0A2G8SR60</accession>
<comment type="caution">
    <text evidence="3">The sequence shown here is derived from an EMBL/GenBank/DDBJ whole genome shotgun (WGS) entry which is preliminary data.</text>
</comment>
<keyword evidence="4" id="KW-1185">Reference proteome</keyword>
<feature type="transmembrane region" description="Helical" evidence="2">
    <location>
        <begin position="22"/>
        <end position="44"/>
    </location>
</feature>
<feature type="compositionally biased region" description="Basic residues" evidence="1">
    <location>
        <begin position="416"/>
        <end position="432"/>
    </location>
</feature>
<name>A0A2G8SR60_9APHY</name>
<reference evidence="3 4" key="1">
    <citation type="journal article" date="2015" name="Sci. Rep.">
        <title>Chromosome-level genome map provides insights into diverse defense mechanisms in the medicinal fungus Ganoderma sinense.</title>
        <authorList>
            <person name="Zhu Y."/>
            <person name="Xu J."/>
            <person name="Sun C."/>
            <person name="Zhou S."/>
            <person name="Xu H."/>
            <person name="Nelson D.R."/>
            <person name="Qian J."/>
            <person name="Song J."/>
            <person name="Luo H."/>
            <person name="Xiang L."/>
            <person name="Li Y."/>
            <person name="Xu Z."/>
            <person name="Ji A."/>
            <person name="Wang L."/>
            <person name="Lu S."/>
            <person name="Hayward A."/>
            <person name="Sun W."/>
            <person name="Li X."/>
            <person name="Schwartz D.C."/>
            <person name="Wang Y."/>
            <person name="Chen S."/>
        </authorList>
    </citation>
    <scope>NUCLEOTIDE SEQUENCE [LARGE SCALE GENOMIC DNA]</scope>
    <source>
        <strain evidence="3 4">ZZ0214-1</strain>
    </source>
</reference>
<gene>
    <name evidence="3" type="ORF">GSI_01864</name>
</gene>
<evidence type="ECO:0000313" key="4">
    <source>
        <dbReference type="Proteomes" id="UP000230002"/>
    </source>
</evidence>
<dbReference type="Proteomes" id="UP000230002">
    <property type="component" value="Unassembled WGS sequence"/>
</dbReference>
<feature type="region of interest" description="Disordered" evidence="1">
    <location>
        <begin position="320"/>
        <end position="342"/>
    </location>
</feature>